<keyword evidence="1" id="KW-0812">Transmembrane</keyword>
<dbReference type="Proteomes" id="UP000604046">
    <property type="component" value="Unassembled WGS sequence"/>
</dbReference>
<feature type="transmembrane region" description="Helical" evidence="1">
    <location>
        <begin position="80"/>
        <end position="101"/>
    </location>
</feature>
<dbReference type="OrthoDB" id="432483at2759"/>
<protein>
    <submittedName>
        <fullName evidence="2">KCNH2 protein</fullName>
    </submittedName>
</protein>
<sequence length="125" mass="13919">MERRETPLAVEDVVLALRGASLITQELSARAKKAMKTIVRLFERGQQCEEDMDSSRGLPGKWPALACNCRSPSVGAAEVVLLLGYIGTVFLYRLIFIRFYAAANEEVQARALQEEEAEDVLSKML</sequence>
<keyword evidence="1" id="KW-0472">Membrane</keyword>
<evidence type="ECO:0000313" key="2">
    <source>
        <dbReference type="EMBL" id="CAE7514966.1"/>
    </source>
</evidence>
<keyword evidence="1" id="KW-1133">Transmembrane helix</keyword>
<comment type="caution">
    <text evidence="2">The sequence shown here is derived from an EMBL/GenBank/DDBJ whole genome shotgun (WGS) entry which is preliminary data.</text>
</comment>
<organism evidence="2 3">
    <name type="scientific">Symbiodinium natans</name>
    <dbReference type="NCBI Taxonomy" id="878477"/>
    <lineage>
        <taxon>Eukaryota</taxon>
        <taxon>Sar</taxon>
        <taxon>Alveolata</taxon>
        <taxon>Dinophyceae</taxon>
        <taxon>Suessiales</taxon>
        <taxon>Symbiodiniaceae</taxon>
        <taxon>Symbiodinium</taxon>
    </lineage>
</organism>
<evidence type="ECO:0000256" key="1">
    <source>
        <dbReference type="SAM" id="Phobius"/>
    </source>
</evidence>
<dbReference type="EMBL" id="CAJNDS010002534">
    <property type="protein sequence ID" value="CAE7514966.1"/>
    <property type="molecule type" value="Genomic_DNA"/>
</dbReference>
<reference evidence="2" key="1">
    <citation type="submission" date="2021-02" db="EMBL/GenBank/DDBJ databases">
        <authorList>
            <person name="Dougan E. K."/>
            <person name="Rhodes N."/>
            <person name="Thang M."/>
            <person name="Chan C."/>
        </authorList>
    </citation>
    <scope>NUCLEOTIDE SEQUENCE</scope>
</reference>
<dbReference type="AlphaFoldDB" id="A0A812TAQ2"/>
<proteinExistence type="predicted"/>
<gene>
    <name evidence="2" type="primary">KCNH2</name>
    <name evidence="2" type="ORF">SNAT2548_LOCUS28822</name>
</gene>
<accession>A0A812TAQ2</accession>
<evidence type="ECO:0000313" key="3">
    <source>
        <dbReference type="Proteomes" id="UP000604046"/>
    </source>
</evidence>
<keyword evidence="3" id="KW-1185">Reference proteome</keyword>
<name>A0A812TAQ2_9DINO</name>